<accession>A0A6S7BKJ2</accession>
<evidence type="ECO:0000313" key="2">
    <source>
        <dbReference type="EMBL" id="CAB3803659.1"/>
    </source>
</evidence>
<dbReference type="InterPro" id="IPR010131">
    <property type="entry name" value="MdtP/NodT-like"/>
</dbReference>
<dbReference type="RefSeq" id="WP_246257986.1">
    <property type="nucleotide sequence ID" value="NZ_CADIKM010000057.1"/>
</dbReference>
<name>A0A6S7BKJ2_9BURK</name>
<comment type="similarity">
    <text evidence="1">Belongs to the outer membrane factor (OMF) (TC 1.B.17) family.</text>
</comment>
<dbReference type="AlphaFoldDB" id="A0A6S7BKJ2"/>
<dbReference type="PANTHER" id="PTHR30203:SF29">
    <property type="entry name" value="PROTEIN CYAE"/>
    <property type="match status" value="1"/>
</dbReference>
<gene>
    <name evidence="2" type="primary">ttgC_2</name>
    <name evidence="2" type="ORF">LMG28138_05390</name>
</gene>
<dbReference type="SUPFAM" id="SSF56954">
    <property type="entry name" value="Outer membrane efflux proteins (OEP)"/>
    <property type="match status" value="1"/>
</dbReference>
<dbReference type="Pfam" id="PF02321">
    <property type="entry name" value="OEP"/>
    <property type="match status" value="2"/>
</dbReference>
<reference evidence="2 3" key="1">
    <citation type="submission" date="2020-04" db="EMBL/GenBank/DDBJ databases">
        <authorList>
            <person name="De Canck E."/>
        </authorList>
    </citation>
    <scope>NUCLEOTIDE SEQUENCE [LARGE SCALE GENOMIC DNA]</scope>
    <source>
        <strain evidence="2 3">LMG 28138</strain>
    </source>
</reference>
<dbReference type="Gene3D" id="2.20.200.10">
    <property type="entry name" value="Outer membrane efflux proteins (OEP)"/>
    <property type="match status" value="1"/>
</dbReference>
<proteinExistence type="inferred from homology"/>
<protein>
    <submittedName>
        <fullName evidence="2">Toluene efflux pump outer membrane protein TtgC</fullName>
    </submittedName>
</protein>
<dbReference type="Gene3D" id="1.20.1600.10">
    <property type="entry name" value="Outer membrane efflux proteins (OEP)"/>
    <property type="match status" value="1"/>
</dbReference>
<dbReference type="EMBL" id="CADIKM010000057">
    <property type="protein sequence ID" value="CAB3803659.1"/>
    <property type="molecule type" value="Genomic_DNA"/>
</dbReference>
<dbReference type="GO" id="GO:0015562">
    <property type="term" value="F:efflux transmembrane transporter activity"/>
    <property type="evidence" value="ECO:0007669"/>
    <property type="project" value="InterPro"/>
</dbReference>
<organism evidence="2 3">
    <name type="scientific">Pararobbsia alpina</name>
    <dbReference type="NCBI Taxonomy" id="621374"/>
    <lineage>
        <taxon>Bacteria</taxon>
        <taxon>Pseudomonadati</taxon>
        <taxon>Pseudomonadota</taxon>
        <taxon>Betaproteobacteria</taxon>
        <taxon>Burkholderiales</taxon>
        <taxon>Burkholderiaceae</taxon>
        <taxon>Pararobbsia</taxon>
    </lineage>
</organism>
<dbReference type="Proteomes" id="UP000494115">
    <property type="component" value="Unassembled WGS sequence"/>
</dbReference>
<dbReference type="PANTHER" id="PTHR30203">
    <property type="entry name" value="OUTER MEMBRANE CATION EFFLUX PROTEIN"/>
    <property type="match status" value="1"/>
</dbReference>
<sequence length="520" mass="54496">MEHLAIIPISGVKGLTTIVAAVLLLGACATQPDYVRPDLKPPAAWSNVAPSMSQSIRPAQAAADRNWWLNLHDPAIDALAKSALADNPTLAQALASVDEARAALRLSNAQQLPQVTANGNAAHGEVANPVPITGPYTLGEDAASGGPSLSWELDLWGRLRQSAIASRDRLDAQDADAKWARLSLTAQVADGVLDLRACAFSLAVRNRDITSRQVELDLMRKRLADGNVAPVDEANARTNLANALTDRISQQEQCTRDIDALVALSGRDAETVRRLVSPTVQAGGAPTPAESPAPPPVVEADVTALMPTPPPIELALPATVLLTHPTVVAAEREAAARWSDIAVARADRLPRIDLTAVLTGNWLQALGTAASFQTWSVGGALSAPLFDGGAGAASVHSAQARYREAVANLRQTVLTASQSVEDALAVQLSAEQRMATSQQAVDAGRVSLRADEARWRAGAISIFELEDSRQQFNSAQESAITAARDRAKAWVDLVKATGDGLGAPLTSNAAAATAQTNQPG</sequence>
<dbReference type="InterPro" id="IPR003423">
    <property type="entry name" value="OMP_efflux"/>
</dbReference>
<keyword evidence="3" id="KW-1185">Reference proteome</keyword>
<evidence type="ECO:0000313" key="3">
    <source>
        <dbReference type="Proteomes" id="UP000494115"/>
    </source>
</evidence>
<evidence type="ECO:0000256" key="1">
    <source>
        <dbReference type="ARBA" id="ARBA00007613"/>
    </source>
</evidence>